<evidence type="ECO:0000313" key="1">
    <source>
        <dbReference type="EMBL" id="CAH1786051.1"/>
    </source>
</evidence>
<sequence>MPEHFNRMFLLMLVQMCSFMFILFILPYNTSFQQVLYPKPTSDTRKRISISNFTLISEGKHGEDEINENEQKTYNNERETAMQAHNTELEPIQDFETPSSSKNYLNRAANTLKQYLNMEIIQTTSFYRDISKISRKWKQKDII</sequence>
<organism evidence="1 2">
    <name type="scientific">Owenia fusiformis</name>
    <name type="common">Polychaete worm</name>
    <dbReference type="NCBI Taxonomy" id="6347"/>
    <lineage>
        <taxon>Eukaryota</taxon>
        <taxon>Metazoa</taxon>
        <taxon>Spiralia</taxon>
        <taxon>Lophotrochozoa</taxon>
        <taxon>Annelida</taxon>
        <taxon>Polychaeta</taxon>
        <taxon>Sedentaria</taxon>
        <taxon>Canalipalpata</taxon>
        <taxon>Sabellida</taxon>
        <taxon>Oweniida</taxon>
        <taxon>Oweniidae</taxon>
        <taxon>Owenia</taxon>
    </lineage>
</organism>
<gene>
    <name evidence="1" type="ORF">OFUS_LOCUS12017</name>
</gene>
<dbReference type="EMBL" id="CAIIXF020000006">
    <property type="protein sequence ID" value="CAH1786051.1"/>
    <property type="molecule type" value="Genomic_DNA"/>
</dbReference>
<reference evidence="1" key="1">
    <citation type="submission" date="2022-03" db="EMBL/GenBank/DDBJ databases">
        <authorList>
            <person name="Martin C."/>
        </authorList>
    </citation>
    <scope>NUCLEOTIDE SEQUENCE</scope>
</reference>
<name>A0A8J1U4N9_OWEFU</name>
<dbReference type="AlphaFoldDB" id="A0A8J1U4N9"/>
<keyword evidence="2" id="KW-1185">Reference proteome</keyword>
<evidence type="ECO:0000313" key="2">
    <source>
        <dbReference type="Proteomes" id="UP000749559"/>
    </source>
</evidence>
<comment type="caution">
    <text evidence="1">The sequence shown here is derived from an EMBL/GenBank/DDBJ whole genome shotgun (WGS) entry which is preliminary data.</text>
</comment>
<proteinExistence type="predicted"/>
<feature type="non-terminal residue" evidence="1">
    <location>
        <position position="143"/>
    </location>
</feature>
<protein>
    <submittedName>
        <fullName evidence="1">Uncharacterized protein</fullName>
    </submittedName>
</protein>
<accession>A0A8J1U4N9</accession>
<dbReference type="Proteomes" id="UP000749559">
    <property type="component" value="Unassembled WGS sequence"/>
</dbReference>